<feature type="domain" description="Zn(2)-C6 fungal-type" evidence="7">
    <location>
        <begin position="58"/>
        <end position="102"/>
    </location>
</feature>
<dbReference type="InterPro" id="IPR052360">
    <property type="entry name" value="Transcr_Regulatory_Proteins"/>
</dbReference>
<dbReference type="OrthoDB" id="4356994at2759"/>
<dbReference type="GO" id="GO:0000981">
    <property type="term" value="F:DNA-binding transcription factor activity, RNA polymerase II-specific"/>
    <property type="evidence" value="ECO:0007669"/>
    <property type="project" value="InterPro"/>
</dbReference>
<dbReference type="AlphaFoldDB" id="A0A9N9KKZ8"/>
<dbReference type="Proteomes" id="UP000696280">
    <property type="component" value="Unassembled WGS sequence"/>
</dbReference>
<dbReference type="EMBL" id="CAJVRL010000014">
    <property type="protein sequence ID" value="CAG8949649.1"/>
    <property type="molecule type" value="Genomic_DNA"/>
</dbReference>
<dbReference type="SUPFAM" id="SSF57701">
    <property type="entry name" value="Zn2/Cys6 DNA-binding domain"/>
    <property type="match status" value="1"/>
</dbReference>
<dbReference type="PANTHER" id="PTHR36206:SF13">
    <property type="entry name" value="TRANSCRIPTIONAL REGULATORY PROTEIN MOC3"/>
    <property type="match status" value="1"/>
</dbReference>
<dbReference type="Gene3D" id="4.10.240.10">
    <property type="entry name" value="Zn(2)-C6 fungal-type DNA-binding domain"/>
    <property type="match status" value="1"/>
</dbReference>
<sequence>MPSIPEVYILPADLTWVLRSSELPEGFQLGSGCSSYSYEITSSRAWKAERAQENRHPDQRMDAHIAGRLKKIKCGEERPHCARCVRYGSKCTYPRDVEVTRGGSFSTFAVKPITPSGKGQSHETGHRTVFWRDTTIRSCESPVSSSPISDQSSSQEADTNSKLFPVYKYRIPIPTKTTLPLLIPGTQAERRLFHYLSVRVLPDTGGSSNHNFWRIAVLSLCHQNSVVRSAALSLGSFYLAKHSVNSSDGLKALKQYHFALQAARNYLSNRTEPFDGPLLIICLLFYTIETARGEYEAASNHVLAGLRVLRSWNHNDRSSDISKSKKLGEFNDISIRLAGLFSSLDANMHNGSNLTPPNLVMTSLDERSGLKSCIPMPITGHVDAARSFGKLTNWHHHFLASIASISPPVSLDKLPIPVSNELSYLMENMERWETSSDHLILQNQPWKQIADTTCLKVLCLRNKILFHRTLASLTSSPMLIDVNHDFNRLLDMVSMTTDAMAGRPERIEVIKPSLFMSCILAPLTLVGITCRSNEMRKRAVRLLKLWPVEEGIYDGKKVARAFEMAMYASQQADLEKDEDTQLRLFRAAFINFLKQEAGICLPPSSVFTFPA</sequence>
<dbReference type="GO" id="GO:0003677">
    <property type="term" value="F:DNA binding"/>
    <property type="evidence" value="ECO:0007669"/>
    <property type="project" value="UniProtKB-KW"/>
</dbReference>
<keyword evidence="4" id="KW-0238">DNA-binding</keyword>
<evidence type="ECO:0000256" key="6">
    <source>
        <dbReference type="ARBA" id="ARBA00023242"/>
    </source>
</evidence>
<accession>A0A9N9KKZ8</accession>
<evidence type="ECO:0000256" key="3">
    <source>
        <dbReference type="ARBA" id="ARBA00023015"/>
    </source>
</evidence>
<dbReference type="Pfam" id="PF11951">
    <property type="entry name" value="Fungal_trans_2"/>
    <property type="match status" value="1"/>
</dbReference>
<reference evidence="8" key="1">
    <citation type="submission" date="2021-07" db="EMBL/GenBank/DDBJ databases">
        <authorList>
            <person name="Durling M."/>
        </authorList>
    </citation>
    <scope>NUCLEOTIDE SEQUENCE</scope>
</reference>
<dbReference type="SMART" id="SM00066">
    <property type="entry name" value="GAL4"/>
    <property type="match status" value="1"/>
</dbReference>
<gene>
    <name evidence="8" type="ORF">HYFRA_00007883</name>
</gene>
<keyword evidence="2" id="KW-0862">Zinc</keyword>
<evidence type="ECO:0000256" key="2">
    <source>
        <dbReference type="ARBA" id="ARBA00022833"/>
    </source>
</evidence>
<evidence type="ECO:0000256" key="5">
    <source>
        <dbReference type="ARBA" id="ARBA00023163"/>
    </source>
</evidence>
<organism evidence="8 9">
    <name type="scientific">Hymenoscyphus fraxineus</name>
    <dbReference type="NCBI Taxonomy" id="746836"/>
    <lineage>
        <taxon>Eukaryota</taxon>
        <taxon>Fungi</taxon>
        <taxon>Dikarya</taxon>
        <taxon>Ascomycota</taxon>
        <taxon>Pezizomycotina</taxon>
        <taxon>Leotiomycetes</taxon>
        <taxon>Helotiales</taxon>
        <taxon>Helotiaceae</taxon>
        <taxon>Hymenoscyphus</taxon>
    </lineage>
</organism>
<evidence type="ECO:0000256" key="1">
    <source>
        <dbReference type="ARBA" id="ARBA00022723"/>
    </source>
</evidence>
<keyword evidence="3" id="KW-0805">Transcription regulation</keyword>
<dbReference type="InterPro" id="IPR021858">
    <property type="entry name" value="Fun_TF"/>
</dbReference>
<comment type="caution">
    <text evidence="8">The sequence shown here is derived from an EMBL/GenBank/DDBJ whole genome shotgun (WGS) entry which is preliminary data.</text>
</comment>
<evidence type="ECO:0000259" key="7">
    <source>
        <dbReference type="SMART" id="SM00066"/>
    </source>
</evidence>
<keyword evidence="6" id="KW-0539">Nucleus</keyword>
<keyword evidence="1" id="KW-0479">Metal-binding</keyword>
<keyword evidence="9" id="KW-1185">Reference proteome</keyword>
<keyword evidence="5" id="KW-0804">Transcription</keyword>
<dbReference type="InterPro" id="IPR036864">
    <property type="entry name" value="Zn2-C6_fun-type_DNA-bd_sf"/>
</dbReference>
<proteinExistence type="predicted"/>
<dbReference type="InterPro" id="IPR001138">
    <property type="entry name" value="Zn2Cys6_DnaBD"/>
</dbReference>
<evidence type="ECO:0000313" key="9">
    <source>
        <dbReference type="Proteomes" id="UP000696280"/>
    </source>
</evidence>
<dbReference type="GO" id="GO:0008270">
    <property type="term" value="F:zinc ion binding"/>
    <property type="evidence" value="ECO:0007669"/>
    <property type="project" value="InterPro"/>
</dbReference>
<name>A0A9N9KKZ8_9HELO</name>
<protein>
    <recommendedName>
        <fullName evidence="7">Zn(2)-C6 fungal-type domain-containing protein</fullName>
    </recommendedName>
</protein>
<evidence type="ECO:0000313" key="8">
    <source>
        <dbReference type="EMBL" id="CAG8949649.1"/>
    </source>
</evidence>
<dbReference type="Pfam" id="PF00172">
    <property type="entry name" value="Zn_clus"/>
    <property type="match status" value="1"/>
</dbReference>
<dbReference type="CDD" id="cd00067">
    <property type="entry name" value="GAL4"/>
    <property type="match status" value="1"/>
</dbReference>
<evidence type="ECO:0000256" key="4">
    <source>
        <dbReference type="ARBA" id="ARBA00023125"/>
    </source>
</evidence>
<dbReference type="PANTHER" id="PTHR36206">
    <property type="entry name" value="ASPERCRYPTIN BIOSYNTHESIS CLUSTER-SPECIFIC TRANSCRIPTION REGULATOR ATNN-RELATED"/>
    <property type="match status" value="1"/>
</dbReference>